<accession>A0A514D2G3</accession>
<proteinExistence type="predicted"/>
<name>A0A514D2G3_9VIRU</name>
<protein>
    <recommendedName>
        <fullName evidence="2">Maturation</fullName>
    </recommendedName>
</protein>
<evidence type="ECO:0000313" key="1">
    <source>
        <dbReference type="EMBL" id="QDH87794.1"/>
    </source>
</evidence>
<sequence>MRSIPAYRIFQTPFTIGAPGSTQTIWNSTVRALLASEGHLRLANGSWSGGGPFFQSTVEQAHWGLYHHPGHVRSGIAFPGQDVLGVAPCPLSRPVNPTAGMRSKAVAIADVDTYYSSGYSKARPGRPAADLGQFLYELRDFPALPILSSFNKGPKQAFMRWLQGDGPQAVNPLNGRLVRGYSPRRFGTSLLDGAKGRIAPSSTNPAWRALQRLDTYRNLGSEYLNVVFGWEPFVRDLRKVYDLWKTVDKRMAQLVRENGKSIRRKATVTETFSTGQTQAIYGFPWANVNGAPGSFGTGATFYSTTTTNLERVWFTGNFRYFIPDIGSARWTQKARRALFGVQPTPELLWNVLPWSWLIDWFTNVGDCISNLHDGAVENLTVRNSYIMKHTLSSTLYHAHVYRAGLSIGSGSTLTKYPGVDHSFNSFYKVEEKIRDGGWNPFGLHIQLPSLSARQLGILAALGISRGLVK</sequence>
<gene>
    <name evidence="1" type="ORF">H2RhizoLitter491384_000003</name>
</gene>
<organism evidence="1">
    <name type="scientific">Leviviridae sp</name>
    <dbReference type="NCBI Taxonomy" id="2027243"/>
    <lineage>
        <taxon>Viruses</taxon>
        <taxon>Riboviria</taxon>
        <taxon>Orthornavirae</taxon>
        <taxon>Lenarviricota</taxon>
        <taxon>Leviviricetes</taxon>
        <taxon>Norzivirales</taxon>
        <taxon>Fiersviridae</taxon>
    </lineage>
</organism>
<reference evidence="1" key="1">
    <citation type="submission" date="2019-05" db="EMBL/GenBank/DDBJ databases">
        <title>Metatranscriptomic reconstruction reveals RNA viruses with the potential to shape carbon cycling in soil.</title>
        <authorList>
            <person name="Starr E.P."/>
            <person name="Nuccio E."/>
            <person name="Pett-Ridge J."/>
            <person name="Banfield J.F."/>
            <person name="Firestone M.K."/>
        </authorList>
    </citation>
    <scope>NUCLEOTIDE SEQUENCE</scope>
    <source>
        <strain evidence="1">H2_Rhizo_Litter_49_scaffold_1384</strain>
    </source>
</reference>
<dbReference type="EMBL" id="MN033632">
    <property type="protein sequence ID" value="QDH87794.1"/>
    <property type="molecule type" value="Genomic_RNA"/>
</dbReference>
<evidence type="ECO:0008006" key="2">
    <source>
        <dbReference type="Google" id="ProtNLM"/>
    </source>
</evidence>